<comment type="caution">
    <text evidence="1">The sequence shown here is derived from an EMBL/GenBank/DDBJ whole genome shotgun (WGS) entry which is preliminary data.</text>
</comment>
<proteinExistence type="predicted"/>
<dbReference type="AlphaFoldDB" id="A0AAP8KTG3"/>
<reference evidence="1 2" key="1">
    <citation type="submission" date="2016-10" db="EMBL/GenBank/DDBJ databases">
        <title>Genome Sequence of Bacillus weihenstephanensis GM6LP.</title>
        <authorList>
            <person name="Poehlein A."/>
            <person name="Wemheuer F."/>
            <person name="Hollensteiner J."/>
            <person name="Wemheuer B."/>
        </authorList>
    </citation>
    <scope>NUCLEOTIDE SEQUENCE [LARGE SCALE GENOMIC DNA]</scope>
    <source>
        <strain evidence="1 2">GM6LP</strain>
    </source>
</reference>
<organism evidence="1 2">
    <name type="scientific">Bacillus mycoides</name>
    <dbReference type="NCBI Taxonomy" id="1405"/>
    <lineage>
        <taxon>Bacteria</taxon>
        <taxon>Bacillati</taxon>
        <taxon>Bacillota</taxon>
        <taxon>Bacilli</taxon>
        <taxon>Bacillales</taxon>
        <taxon>Bacillaceae</taxon>
        <taxon>Bacillus</taxon>
        <taxon>Bacillus cereus group</taxon>
    </lineage>
</organism>
<accession>A0AAP8KTG3</accession>
<gene>
    <name evidence="1" type="ORF">BACWE_36170</name>
</gene>
<sequence>MFGIFTQNDYKDFVKGIFGDKVNIVQARNYLQDGYISHLSEKIEFKDESGNAVVLPDSTFFMVLEKVK</sequence>
<dbReference type="Proteomes" id="UP000236165">
    <property type="component" value="Unassembled WGS sequence"/>
</dbReference>
<evidence type="ECO:0000313" key="1">
    <source>
        <dbReference type="EMBL" id="PJN69516.1"/>
    </source>
</evidence>
<evidence type="ECO:0000313" key="2">
    <source>
        <dbReference type="Proteomes" id="UP000236165"/>
    </source>
</evidence>
<name>A0AAP8KTG3_BACMY</name>
<dbReference type="KEGG" id="bmyo:BG05_5757"/>
<protein>
    <submittedName>
        <fullName evidence="1">Uncharacterized protein</fullName>
    </submittedName>
</protein>
<dbReference type="EMBL" id="MKZQ01000043">
    <property type="protein sequence ID" value="PJN69516.1"/>
    <property type="molecule type" value="Genomic_DNA"/>
</dbReference>